<keyword evidence="5 7" id="KW-0472">Membrane</keyword>
<organism evidence="8 9">
    <name type="scientific">Cytobacillus eiseniae</name>
    <dbReference type="NCBI Taxonomy" id="762947"/>
    <lineage>
        <taxon>Bacteria</taxon>
        <taxon>Bacillati</taxon>
        <taxon>Bacillota</taxon>
        <taxon>Bacilli</taxon>
        <taxon>Bacillales</taxon>
        <taxon>Bacillaceae</taxon>
        <taxon>Cytobacillus</taxon>
    </lineage>
</organism>
<feature type="transmembrane region" description="Helical" evidence="7">
    <location>
        <begin position="57"/>
        <end position="77"/>
    </location>
</feature>
<evidence type="ECO:0000256" key="5">
    <source>
        <dbReference type="ARBA" id="ARBA00023136"/>
    </source>
</evidence>
<evidence type="ECO:0000256" key="1">
    <source>
        <dbReference type="ARBA" id="ARBA00004651"/>
    </source>
</evidence>
<dbReference type="PANTHER" id="PTHR30561:SF7">
    <property type="entry name" value="GUANIDINIUM EFFLUX SYSTEM SUBUNIT GDNC-RELATED"/>
    <property type="match status" value="1"/>
</dbReference>
<protein>
    <submittedName>
        <fullName evidence="8">Paired small multidrug resistance pump</fullName>
    </submittedName>
</protein>
<dbReference type="InterPro" id="IPR037185">
    <property type="entry name" value="EmrE-like"/>
</dbReference>
<evidence type="ECO:0000256" key="6">
    <source>
        <dbReference type="RuleBase" id="RU003942"/>
    </source>
</evidence>
<dbReference type="EMBL" id="JAGIKZ010000026">
    <property type="protein sequence ID" value="MBP2242737.1"/>
    <property type="molecule type" value="Genomic_DNA"/>
</dbReference>
<feature type="transmembrane region" description="Helical" evidence="7">
    <location>
        <begin position="5"/>
        <end position="22"/>
    </location>
</feature>
<dbReference type="RefSeq" id="WP_066400801.1">
    <property type="nucleotide sequence ID" value="NZ_JAGIKZ010000026.1"/>
</dbReference>
<feature type="transmembrane region" description="Helical" evidence="7">
    <location>
        <begin position="28"/>
        <end position="45"/>
    </location>
</feature>
<dbReference type="SUPFAM" id="SSF103481">
    <property type="entry name" value="Multidrug resistance efflux transporter EmrE"/>
    <property type="match status" value="1"/>
</dbReference>
<accession>A0ABS4RIK5</accession>
<sequence>MNKAWFYVFLTCLFELIWVYGFNEAETWWQWGIVIVIILVDFHFLPKACESLPTGTVYAVFAGVGTIGTALMDIFLFGGSFSMGKLLFIGILIAGVIGLNLADNQSEDSISKGAA</sequence>
<evidence type="ECO:0000256" key="4">
    <source>
        <dbReference type="ARBA" id="ARBA00022989"/>
    </source>
</evidence>
<evidence type="ECO:0000313" key="8">
    <source>
        <dbReference type="EMBL" id="MBP2242737.1"/>
    </source>
</evidence>
<reference evidence="8 9" key="1">
    <citation type="submission" date="2021-03" db="EMBL/GenBank/DDBJ databases">
        <title>Genomic Encyclopedia of Type Strains, Phase IV (KMG-IV): sequencing the most valuable type-strain genomes for metagenomic binning, comparative biology and taxonomic classification.</title>
        <authorList>
            <person name="Goeker M."/>
        </authorList>
    </citation>
    <scope>NUCLEOTIDE SEQUENCE [LARGE SCALE GENOMIC DNA]</scope>
    <source>
        <strain evidence="8 9">DSM 26675</strain>
    </source>
</reference>
<dbReference type="Proteomes" id="UP001519293">
    <property type="component" value="Unassembled WGS sequence"/>
</dbReference>
<feature type="transmembrane region" description="Helical" evidence="7">
    <location>
        <begin position="83"/>
        <end position="102"/>
    </location>
</feature>
<keyword evidence="2" id="KW-1003">Cell membrane</keyword>
<proteinExistence type="inferred from homology"/>
<evidence type="ECO:0000313" key="9">
    <source>
        <dbReference type="Proteomes" id="UP001519293"/>
    </source>
</evidence>
<comment type="caution">
    <text evidence="8">The sequence shown here is derived from an EMBL/GenBank/DDBJ whole genome shotgun (WGS) entry which is preliminary data.</text>
</comment>
<dbReference type="InterPro" id="IPR000390">
    <property type="entry name" value="Small_drug/metabolite_transptr"/>
</dbReference>
<name>A0ABS4RIK5_9BACI</name>
<evidence type="ECO:0000256" key="2">
    <source>
        <dbReference type="ARBA" id="ARBA00022475"/>
    </source>
</evidence>
<comment type="subcellular location">
    <subcellularLocation>
        <location evidence="1 6">Cell membrane</location>
        <topology evidence="1 6">Multi-pass membrane protein</topology>
    </subcellularLocation>
</comment>
<dbReference type="Pfam" id="PF00893">
    <property type="entry name" value="Multi_Drug_Res"/>
    <property type="match status" value="1"/>
</dbReference>
<dbReference type="Gene3D" id="1.10.3730.20">
    <property type="match status" value="1"/>
</dbReference>
<keyword evidence="4 7" id="KW-1133">Transmembrane helix</keyword>
<gene>
    <name evidence="8" type="ORF">J2Z40_003317</name>
</gene>
<keyword evidence="9" id="KW-1185">Reference proteome</keyword>
<comment type="similarity">
    <text evidence="6">Belongs to the drug/metabolite transporter (DMT) superfamily. Small multidrug resistance (SMR) (TC 2.A.7.1) family.</text>
</comment>
<evidence type="ECO:0000256" key="7">
    <source>
        <dbReference type="SAM" id="Phobius"/>
    </source>
</evidence>
<evidence type="ECO:0000256" key="3">
    <source>
        <dbReference type="ARBA" id="ARBA00022692"/>
    </source>
</evidence>
<keyword evidence="3 6" id="KW-0812">Transmembrane</keyword>
<dbReference type="InterPro" id="IPR045324">
    <property type="entry name" value="Small_multidrug_res"/>
</dbReference>
<dbReference type="PANTHER" id="PTHR30561">
    <property type="entry name" value="SMR FAMILY PROTON-DEPENDENT DRUG EFFLUX TRANSPORTER SUGE"/>
    <property type="match status" value="1"/>
</dbReference>